<gene>
    <name evidence="2" type="ORF">TVAG_346330</name>
</gene>
<dbReference type="GO" id="GO:0016787">
    <property type="term" value="F:hydrolase activity"/>
    <property type="evidence" value="ECO:0000318"/>
    <property type="project" value="GO_Central"/>
</dbReference>
<dbReference type="eggNOG" id="KOG4178">
    <property type="taxonomic scope" value="Eukaryota"/>
</dbReference>
<evidence type="ECO:0000259" key="1">
    <source>
        <dbReference type="Pfam" id="PF00561"/>
    </source>
</evidence>
<dbReference type="STRING" id="5722.A2FK22"/>
<dbReference type="VEuPathDB" id="TrichDB:TVAGG3_1018700"/>
<dbReference type="VEuPathDB" id="TrichDB:TVAG_346330"/>
<dbReference type="SUPFAM" id="SSF53474">
    <property type="entry name" value="alpha/beta-Hydrolases"/>
    <property type="match status" value="1"/>
</dbReference>
<dbReference type="KEGG" id="tva:4752510"/>
<dbReference type="EMBL" id="DS113839">
    <property type="protein sequence ID" value="EAX94769.1"/>
    <property type="molecule type" value="Genomic_DNA"/>
</dbReference>
<dbReference type="RefSeq" id="XP_001307699.1">
    <property type="nucleotide sequence ID" value="XM_001307698.1"/>
</dbReference>
<dbReference type="PANTHER" id="PTHR43433">
    <property type="entry name" value="HYDROLASE, ALPHA/BETA FOLD FAMILY PROTEIN"/>
    <property type="match status" value="1"/>
</dbReference>
<dbReference type="InterPro" id="IPR000073">
    <property type="entry name" value="AB_hydrolase_1"/>
</dbReference>
<dbReference type="Gene3D" id="3.40.50.1820">
    <property type="entry name" value="alpha/beta hydrolase"/>
    <property type="match status" value="1"/>
</dbReference>
<dbReference type="ESTHER" id="triva-a2fk22">
    <property type="family name" value="6_AlphaBeta_hydrolase"/>
</dbReference>
<proteinExistence type="predicted"/>
<dbReference type="SMR" id="A2FK22"/>
<dbReference type="PANTHER" id="PTHR43433:SF5">
    <property type="entry name" value="AB HYDROLASE-1 DOMAIN-CONTAINING PROTEIN"/>
    <property type="match status" value="1"/>
</dbReference>
<evidence type="ECO:0000313" key="3">
    <source>
        <dbReference type="Proteomes" id="UP000001542"/>
    </source>
</evidence>
<organism evidence="2 3">
    <name type="scientific">Trichomonas vaginalis (strain ATCC PRA-98 / G3)</name>
    <dbReference type="NCBI Taxonomy" id="412133"/>
    <lineage>
        <taxon>Eukaryota</taxon>
        <taxon>Metamonada</taxon>
        <taxon>Parabasalia</taxon>
        <taxon>Trichomonadida</taxon>
        <taxon>Trichomonadidae</taxon>
        <taxon>Trichomonas</taxon>
    </lineage>
</organism>
<protein>
    <recommendedName>
        <fullName evidence="1">AB hydrolase-1 domain-containing protein</fullName>
    </recommendedName>
</protein>
<dbReference type="Proteomes" id="UP000001542">
    <property type="component" value="Unassembled WGS sequence"/>
</dbReference>
<dbReference type="InParanoid" id="A2FK22"/>
<sequence length="208" mass="23085">MSADKVAHTSSWAKTNDGLEIYFETTGEGQPIIFQSGYMGIHDIWVNQVKAMSKKYKCITHDNRGYGMSSAPTDVSYYSMEKNADDLKAILDTLNIKQPVVIVTHSIGGTISVAFTMKYPELVKGIILTGGPALSNKLFKKAGATPDIWAKIQQTPTQRRDFYMNIGLSEDIASEASKWNPKAFTLQTNALLDFEPNYEESSMIGWVV</sequence>
<dbReference type="InterPro" id="IPR050471">
    <property type="entry name" value="AB_hydrolase"/>
</dbReference>
<dbReference type="AlphaFoldDB" id="A2FK22"/>
<dbReference type="InterPro" id="IPR029058">
    <property type="entry name" value="AB_hydrolase_fold"/>
</dbReference>
<reference evidence="2" key="1">
    <citation type="submission" date="2006-10" db="EMBL/GenBank/DDBJ databases">
        <authorList>
            <person name="Amadeo P."/>
            <person name="Zhao Q."/>
            <person name="Wortman J."/>
            <person name="Fraser-Liggett C."/>
            <person name="Carlton J."/>
        </authorList>
    </citation>
    <scope>NUCLEOTIDE SEQUENCE</scope>
    <source>
        <strain evidence="2">G3</strain>
    </source>
</reference>
<dbReference type="Pfam" id="PF00561">
    <property type="entry name" value="Abhydrolase_1"/>
    <property type="match status" value="1"/>
</dbReference>
<feature type="domain" description="AB hydrolase-1" evidence="1">
    <location>
        <begin position="31"/>
        <end position="137"/>
    </location>
</feature>
<dbReference type="OrthoDB" id="408373at2759"/>
<name>A2FK22_TRIV3</name>
<keyword evidence="3" id="KW-1185">Reference proteome</keyword>
<evidence type="ECO:0000313" key="2">
    <source>
        <dbReference type="EMBL" id="EAX94769.1"/>
    </source>
</evidence>
<accession>A2FK22</accession>
<reference evidence="2" key="2">
    <citation type="journal article" date="2007" name="Science">
        <title>Draft genome sequence of the sexually transmitted pathogen Trichomonas vaginalis.</title>
        <authorList>
            <person name="Carlton J.M."/>
            <person name="Hirt R.P."/>
            <person name="Silva J.C."/>
            <person name="Delcher A.L."/>
            <person name="Schatz M."/>
            <person name="Zhao Q."/>
            <person name="Wortman J.R."/>
            <person name="Bidwell S.L."/>
            <person name="Alsmark U.C.M."/>
            <person name="Besteiro S."/>
            <person name="Sicheritz-Ponten T."/>
            <person name="Noel C.J."/>
            <person name="Dacks J.B."/>
            <person name="Foster P.G."/>
            <person name="Simillion C."/>
            <person name="Van de Peer Y."/>
            <person name="Miranda-Saavedra D."/>
            <person name="Barton G.J."/>
            <person name="Westrop G.D."/>
            <person name="Mueller S."/>
            <person name="Dessi D."/>
            <person name="Fiori P.L."/>
            <person name="Ren Q."/>
            <person name="Paulsen I."/>
            <person name="Zhang H."/>
            <person name="Bastida-Corcuera F.D."/>
            <person name="Simoes-Barbosa A."/>
            <person name="Brown M.T."/>
            <person name="Hayes R.D."/>
            <person name="Mukherjee M."/>
            <person name="Okumura C.Y."/>
            <person name="Schneider R."/>
            <person name="Smith A.J."/>
            <person name="Vanacova S."/>
            <person name="Villalvazo M."/>
            <person name="Haas B.J."/>
            <person name="Pertea M."/>
            <person name="Feldblyum T.V."/>
            <person name="Utterback T.R."/>
            <person name="Shu C.L."/>
            <person name="Osoegawa K."/>
            <person name="de Jong P.J."/>
            <person name="Hrdy I."/>
            <person name="Horvathova L."/>
            <person name="Zubacova Z."/>
            <person name="Dolezal P."/>
            <person name="Malik S.B."/>
            <person name="Logsdon J.M. Jr."/>
            <person name="Henze K."/>
            <person name="Gupta A."/>
            <person name="Wang C.C."/>
            <person name="Dunne R.L."/>
            <person name="Upcroft J.A."/>
            <person name="Upcroft P."/>
            <person name="White O."/>
            <person name="Salzberg S.L."/>
            <person name="Tang P."/>
            <person name="Chiu C.-H."/>
            <person name="Lee Y.-S."/>
            <person name="Embley T.M."/>
            <person name="Coombs G.H."/>
            <person name="Mottram J.C."/>
            <person name="Tachezy J."/>
            <person name="Fraser-Liggett C.M."/>
            <person name="Johnson P.J."/>
        </authorList>
    </citation>
    <scope>NUCLEOTIDE SEQUENCE [LARGE SCALE GENOMIC DNA]</scope>
    <source>
        <strain evidence="2">G3</strain>
    </source>
</reference>
<dbReference type="PRINTS" id="PR00111">
    <property type="entry name" value="ABHYDROLASE"/>
</dbReference>